<keyword evidence="2" id="KW-0418">Kinase</keyword>
<dbReference type="AlphaFoldDB" id="A0A934NMG5"/>
<keyword evidence="4" id="KW-0812">Transmembrane</keyword>
<evidence type="ECO:0000313" key="7">
    <source>
        <dbReference type="Proteomes" id="UP000655868"/>
    </source>
</evidence>
<protein>
    <submittedName>
        <fullName evidence="6">ATP-binding protein</fullName>
    </submittedName>
</protein>
<feature type="domain" description="Histidine kinase/HSP90-like ATPase" evidence="5">
    <location>
        <begin position="310"/>
        <end position="398"/>
    </location>
</feature>
<evidence type="ECO:0000256" key="2">
    <source>
        <dbReference type="ARBA" id="ARBA00022777"/>
    </source>
</evidence>
<keyword evidence="6" id="KW-0547">Nucleotide-binding</keyword>
<evidence type="ECO:0000259" key="5">
    <source>
        <dbReference type="Pfam" id="PF02518"/>
    </source>
</evidence>
<dbReference type="Gene3D" id="3.30.565.10">
    <property type="entry name" value="Histidine kinase-like ATPase, C-terminal domain"/>
    <property type="match status" value="1"/>
</dbReference>
<evidence type="ECO:0000313" key="6">
    <source>
        <dbReference type="EMBL" id="MBJ8337933.1"/>
    </source>
</evidence>
<name>A0A934NMG5_9NOCA</name>
<accession>A0A934NMG5</accession>
<keyword evidence="1" id="KW-0808">Transferase</keyword>
<keyword evidence="6" id="KW-0067">ATP-binding</keyword>
<keyword evidence="3" id="KW-0902">Two-component regulatory system</keyword>
<dbReference type="GO" id="GO:0016301">
    <property type="term" value="F:kinase activity"/>
    <property type="evidence" value="ECO:0007669"/>
    <property type="project" value="UniProtKB-KW"/>
</dbReference>
<feature type="transmembrane region" description="Helical" evidence="4">
    <location>
        <begin position="82"/>
        <end position="103"/>
    </location>
</feature>
<dbReference type="InterPro" id="IPR050482">
    <property type="entry name" value="Sensor_HK_TwoCompSys"/>
</dbReference>
<dbReference type="InterPro" id="IPR036890">
    <property type="entry name" value="HATPase_C_sf"/>
</dbReference>
<dbReference type="Pfam" id="PF02518">
    <property type="entry name" value="HATPase_c"/>
    <property type="match status" value="1"/>
</dbReference>
<proteinExistence type="predicted"/>
<feature type="transmembrane region" description="Helical" evidence="4">
    <location>
        <begin position="21"/>
        <end position="39"/>
    </location>
</feature>
<dbReference type="RefSeq" id="WP_199701983.1">
    <property type="nucleotide sequence ID" value="NZ_JAEMNV010000001.1"/>
</dbReference>
<dbReference type="Proteomes" id="UP000655868">
    <property type="component" value="Unassembled WGS sequence"/>
</dbReference>
<dbReference type="EMBL" id="JAEMNV010000001">
    <property type="protein sequence ID" value="MBJ8337933.1"/>
    <property type="molecule type" value="Genomic_DNA"/>
</dbReference>
<organism evidence="6 7">
    <name type="scientific">Antrihabitans stalagmiti</name>
    <dbReference type="NCBI Taxonomy" id="2799499"/>
    <lineage>
        <taxon>Bacteria</taxon>
        <taxon>Bacillati</taxon>
        <taxon>Actinomycetota</taxon>
        <taxon>Actinomycetes</taxon>
        <taxon>Mycobacteriales</taxon>
        <taxon>Nocardiaceae</taxon>
        <taxon>Antrihabitans</taxon>
    </lineage>
</organism>
<gene>
    <name evidence="6" type="ORF">JGU71_03445</name>
</gene>
<evidence type="ECO:0000256" key="1">
    <source>
        <dbReference type="ARBA" id="ARBA00022679"/>
    </source>
</evidence>
<dbReference type="InterPro" id="IPR003594">
    <property type="entry name" value="HATPase_dom"/>
</dbReference>
<comment type="caution">
    <text evidence="6">The sequence shown here is derived from an EMBL/GenBank/DDBJ whole genome shotgun (WGS) entry which is preliminary data.</text>
</comment>
<feature type="transmembrane region" description="Helical" evidence="4">
    <location>
        <begin position="139"/>
        <end position="157"/>
    </location>
</feature>
<feature type="transmembrane region" description="Helical" evidence="4">
    <location>
        <begin position="51"/>
        <end position="70"/>
    </location>
</feature>
<evidence type="ECO:0000256" key="4">
    <source>
        <dbReference type="SAM" id="Phobius"/>
    </source>
</evidence>
<keyword evidence="4" id="KW-1133">Transmembrane helix</keyword>
<keyword evidence="7" id="KW-1185">Reference proteome</keyword>
<evidence type="ECO:0000256" key="3">
    <source>
        <dbReference type="ARBA" id="ARBA00023012"/>
    </source>
</evidence>
<dbReference type="SUPFAM" id="SSF55874">
    <property type="entry name" value="ATPase domain of HSP90 chaperone/DNA topoisomerase II/histidine kinase"/>
    <property type="match status" value="1"/>
</dbReference>
<keyword evidence="4" id="KW-0472">Membrane</keyword>
<dbReference type="PANTHER" id="PTHR24421">
    <property type="entry name" value="NITRATE/NITRITE SENSOR PROTEIN NARX-RELATED"/>
    <property type="match status" value="1"/>
</dbReference>
<dbReference type="CDD" id="cd16917">
    <property type="entry name" value="HATPase_UhpB-NarQ-NarX-like"/>
    <property type="match status" value="1"/>
</dbReference>
<dbReference type="GO" id="GO:0000160">
    <property type="term" value="P:phosphorelay signal transduction system"/>
    <property type="evidence" value="ECO:0007669"/>
    <property type="project" value="UniProtKB-KW"/>
</dbReference>
<sequence length="401" mass="42818">MGSVAGDNVSDEPAADRLLRMFARFVGLGYAIYLTLLITDAISFSRFLAPWWTPVIAVSVFGSGIALALVGFRHSRRLIHRVATTAALTYLFAVFTFPIAWSGRGATADNVIDQTNFWLTLFPGLSSLAAALVWRPIWVYAHLVVACVGAQLINSVVRGSDRSMLLADISFATMFCTLFVSAAVVAMRTGRVLDETRLRTHAAAATAAAQQARTVERERFDALIHDQVMSTLLSITQQGANSTVLDQVEHTLSQLSDLRNSSAADGDFDTAAVLAHLRLAATDADSAVAIRTAVEPTAALVVPADAARAVGAALGEAVRNSVRHAGSTADRAVDVSIRPDELRVQVVDNGKGFDVAAVPSHRLGLAVSIRTRMNQLPGGRALVESRPGHGTRVLLTWNAPR</sequence>
<dbReference type="GO" id="GO:0005524">
    <property type="term" value="F:ATP binding"/>
    <property type="evidence" value="ECO:0007669"/>
    <property type="project" value="UniProtKB-KW"/>
</dbReference>
<feature type="transmembrane region" description="Helical" evidence="4">
    <location>
        <begin position="169"/>
        <end position="187"/>
    </location>
</feature>
<reference evidence="6" key="1">
    <citation type="submission" date="2020-12" db="EMBL/GenBank/DDBJ databases">
        <title>Antrihabitans popcorni sp. nov. and Antrihabitans auranticaus sp. nov., isolated from a larva cave.</title>
        <authorList>
            <person name="Lee S.D."/>
            <person name="Kim I.S."/>
        </authorList>
    </citation>
    <scope>NUCLEOTIDE SEQUENCE</scope>
    <source>
        <strain evidence="6">YC3-6</strain>
    </source>
</reference>